<dbReference type="AlphaFoldDB" id="A0A918RLZ0"/>
<dbReference type="Proteomes" id="UP000623010">
    <property type="component" value="Unassembled WGS sequence"/>
</dbReference>
<keyword evidence="4" id="KW-1185">Reference proteome</keyword>
<comment type="caution">
    <text evidence="3">The sequence shown here is derived from an EMBL/GenBank/DDBJ whole genome shotgun (WGS) entry which is preliminary data.</text>
</comment>
<feature type="region of interest" description="Disordered" evidence="1">
    <location>
        <begin position="218"/>
        <end position="271"/>
    </location>
</feature>
<proteinExistence type="predicted"/>
<name>A0A918RLZ0_9ACTN</name>
<feature type="region of interest" description="Disordered" evidence="1">
    <location>
        <begin position="83"/>
        <end position="109"/>
    </location>
</feature>
<dbReference type="RefSeq" id="WP_190059610.1">
    <property type="nucleotide sequence ID" value="NZ_BMWH01000023.1"/>
</dbReference>
<keyword evidence="2" id="KW-0812">Transmembrane</keyword>
<feature type="region of interest" description="Disordered" evidence="1">
    <location>
        <begin position="1"/>
        <end position="51"/>
    </location>
</feature>
<feature type="compositionally biased region" description="Pro residues" evidence="1">
    <location>
        <begin position="243"/>
        <end position="261"/>
    </location>
</feature>
<evidence type="ECO:0000313" key="4">
    <source>
        <dbReference type="Proteomes" id="UP000623010"/>
    </source>
</evidence>
<protein>
    <recommendedName>
        <fullName evidence="5">DUF5666 domain-containing protein</fullName>
    </recommendedName>
</protein>
<evidence type="ECO:0000256" key="1">
    <source>
        <dbReference type="SAM" id="MobiDB-lite"/>
    </source>
</evidence>
<gene>
    <name evidence="3" type="ORF">GCM10010389_48630</name>
</gene>
<evidence type="ECO:0000313" key="3">
    <source>
        <dbReference type="EMBL" id="GHA03544.1"/>
    </source>
</evidence>
<sequence>MTYEPDERRTGDGRPVPPMPEHAPHAQARWDVVTGPGEAGGAPRERWWRRPARRRAATAAAVAAVLATGGAVAYAAGSPGGAGTGSGALPAAASSPAASPSGDGPGARHGLGPWFRLGAAAVHGEATVKDPDTGAWVVRTWQRGTVQKVDGERVTVRSADGASWTWTVGSDVRVHKGDGSGGTGADALRKGETVFLAGTRSGNGTRTAALAAAGSFLDRKDDGRGGFPWHHKWHRDDDGSPASPTPPASPAPPTSPAPSMPSAPSDSGATT</sequence>
<evidence type="ECO:0008006" key="5">
    <source>
        <dbReference type="Google" id="ProtNLM"/>
    </source>
</evidence>
<feature type="compositionally biased region" description="Basic and acidic residues" evidence="1">
    <location>
        <begin position="1"/>
        <end position="12"/>
    </location>
</feature>
<reference evidence="3" key="1">
    <citation type="journal article" date="2014" name="Int. J. Syst. Evol. Microbiol.">
        <title>Complete genome sequence of Corynebacterium casei LMG S-19264T (=DSM 44701T), isolated from a smear-ripened cheese.</title>
        <authorList>
            <consortium name="US DOE Joint Genome Institute (JGI-PGF)"/>
            <person name="Walter F."/>
            <person name="Albersmeier A."/>
            <person name="Kalinowski J."/>
            <person name="Ruckert C."/>
        </authorList>
    </citation>
    <scope>NUCLEOTIDE SEQUENCE</scope>
    <source>
        <strain evidence="3">JCM 5016</strain>
    </source>
</reference>
<accession>A0A918RLZ0</accession>
<reference evidence="3" key="2">
    <citation type="submission" date="2020-09" db="EMBL/GenBank/DDBJ databases">
        <authorList>
            <person name="Sun Q."/>
            <person name="Ohkuma M."/>
        </authorList>
    </citation>
    <scope>NUCLEOTIDE SEQUENCE</scope>
    <source>
        <strain evidence="3">JCM 5016</strain>
    </source>
</reference>
<evidence type="ECO:0000256" key="2">
    <source>
        <dbReference type="SAM" id="Phobius"/>
    </source>
</evidence>
<keyword evidence="2" id="KW-0472">Membrane</keyword>
<feature type="compositionally biased region" description="Low complexity" evidence="1">
    <location>
        <begin position="87"/>
        <end position="102"/>
    </location>
</feature>
<keyword evidence="2" id="KW-1133">Transmembrane helix</keyword>
<organism evidence="3 4">
    <name type="scientific">Streptomyces echinoruber</name>
    <dbReference type="NCBI Taxonomy" id="68898"/>
    <lineage>
        <taxon>Bacteria</taxon>
        <taxon>Bacillati</taxon>
        <taxon>Actinomycetota</taxon>
        <taxon>Actinomycetes</taxon>
        <taxon>Kitasatosporales</taxon>
        <taxon>Streptomycetaceae</taxon>
        <taxon>Streptomyces</taxon>
    </lineage>
</organism>
<feature type="transmembrane region" description="Helical" evidence="2">
    <location>
        <begin position="56"/>
        <end position="76"/>
    </location>
</feature>
<dbReference type="EMBL" id="BMWH01000023">
    <property type="protein sequence ID" value="GHA03544.1"/>
    <property type="molecule type" value="Genomic_DNA"/>
</dbReference>